<evidence type="ECO:0000256" key="3">
    <source>
        <dbReference type="SAM" id="Phobius"/>
    </source>
</evidence>
<keyword evidence="3" id="KW-0812">Transmembrane</keyword>
<proteinExistence type="predicted"/>
<name>S0EWS0_CHTCT</name>
<gene>
    <name evidence="4" type="ORF">CCALI_02033</name>
</gene>
<dbReference type="STRING" id="454171.CP488_02056"/>
<evidence type="ECO:0000256" key="2">
    <source>
        <dbReference type="SAM" id="MobiDB-lite"/>
    </source>
</evidence>
<keyword evidence="3" id="KW-1133">Transmembrane helix</keyword>
<dbReference type="InterPro" id="IPR019734">
    <property type="entry name" value="TPR_rpt"/>
</dbReference>
<dbReference type="Gene3D" id="1.25.40.10">
    <property type="entry name" value="Tetratricopeptide repeat domain"/>
    <property type="match status" value="1"/>
</dbReference>
<evidence type="ECO:0000256" key="1">
    <source>
        <dbReference type="PROSITE-ProRule" id="PRU00339"/>
    </source>
</evidence>
<organism evidence="4 5">
    <name type="scientific">Chthonomonas calidirosea (strain DSM 23976 / ICMP 18418 / T49)</name>
    <dbReference type="NCBI Taxonomy" id="1303518"/>
    <lineage>
        <taxon>Bacteria</taxon>
        <taxon>Bacillati</taxon>
        <taxon>Armatimonadota</taxon>
        <taxon>Chthonomonadia</taxon>
        <taxon>Chthonomonadales</taxon>
        <taxon>Chthonomonadaceae</taxon>
        <taxon>Chthonomonas</taxon>
    </lineage>
</organism>
<feature type="region of interest" description="Disordered" evidence="2">
    <location>
        <begin position="300"/>
        <end position="329"/>
    </location>
</feature>
<dbReference type="EMBL" id="HF951689">
    <property type="protein sequence ID" value="CCW35840.1"/>
    <property type="molecule type" value="Genomic_DNA"/>
</dbReference>
<dbReference type="KEGG" id="ccz:CCALI_02033"/>
<dbReference type="PATRIC" id="fig|1303518.3.peg.2098"/>
<feature type="compositionally biased region" description="Low complexity" evidence="2">
    <location>
        <begin position="300"/>
        <end position="310"/>
    </location>
</feature>
<dbReference type="HOGENOM" id="CLU_843841_0_0_0"/>
<dbReference type="AlphaFoldDB" id="S0EWS0"/>
<dbReference type="InterPro" id="IPR011990">
    <property type="entry name" value="TPR-like_helical_dom_sf"/>
</dbReference>
<evidence type="ECO:0000313" key="4">
    <source>
        <dbReference type="EMBL" id="CCW35840.1"/>
    </source>
</evidence>
<dbReference type="eggNOG" id="COG0457">
    <property type="taxonomic scope" value="Bacteria"/>
</dbReference>
<dbReference type="Proteomes" id="UP000014227">
    <property type="component" value="Chromosome I"/>
</dbReference>
<accession>S0EWS0</accession>
<dbReference type="PROSITE" id="PS50005">
    <property type="entry name" value="TPR"/>
    <property type="match status" value="1"/>
</dbReference>
<keyword evidence="1" id="KW-0802">TPR repeat</keyword>
<keyword evidence="3" id="KW-0472">Membrane</keyword>
<dbReference type="SUPFAM" id="SSF48452">
    <property type="entry name" value="TPR-like"/>
    <property type="match status" value="2"/>
</dbReference>
<dbReference type="InParanoid" id="S0EWS0"/>
<sequence length="329" mass="36173">METLNSMRWLFLTFRVILVCCIGLLLYYLLIDRPSPLPKELLVARNSLLHGDEAEARAALDHYLDTHPHDPTAYLEVIGLCENFPHSASDLLLNYAQRAVQDCSNADSTSRSRLYLALADAYTQQKPPQNQQARAAALQGLNLTPDDPQTLNDTGYILAITSSDPDALKQAQILVAKALTKLQHSFDFSSDRSELYAAAEDSYGWVLYRQAVCGPKSQAHDLYADAVEMLLQATSDLPKNTPPVAARTYYYHLAAAYYGLGQYELAKHAIQVALLYDPNYEEALQEQKIIEAALAKTPSTESASAGTATTPQLSTPTPKLTPASLPAQK</sequence>
<feature type="repeat" description="TPR" evidence="1">
    <location>
        <begin position="247"/>
        <end position="280"/>
    </location>
</feature>
<keyword evidence="5" id="KW-1185">Reference proteome</keyword>
<protein>
    <submittedName>
        <fullName evidence="4">Uncharacterized protein</fullName>
    </submittedName>
</protein>
<feature type="transmembrane region" description="Helical" evidence="3">
    <location>
        <begin position="12"/>
        <end position="30"/>
    </location>
</feature>
<reference evidence="5" key="1">
    <citation type="submission" date="2013-03" db="EMBL/GenBank/DDBJ databases">
        <title>Genome sequence of Chthonomonas calidirosea, the first sequenced genome from the Armatimonadetes phylum (formally candidate division OP10).</title>
        <authorList>
            <person name="Lee K.C.Y."/>
            <person name="Morgan X.C."/>
            <person name="Dunfield P.F."/>
            <person name="Tamas I."/>
            <person name="Houghton K.M."/>
            <person name="Vyssotski M."/>
            <person name="Ryan J.L.J."/>
            <person name="Lagutin K."/>
            <person name="McDonald I.R."/>
            <person name="Stott M.B."/>
        </authorList>
    </citation>
    <scope>NUCLEOTIDE SEQUENCE [LARGE SCALE GENOMIC DNA]</scope>
    <source>
        <strain evidence="5">DSM 23976 / ICMP 18418 / T49</strain>
    </source>
</reference>
<evidence type="ECO:0000313" key="5">
    <source>
        <dbReference type="Proteomes" id="UP000014227"/>
    </source>
</evidence>